<evidence type="ECO:0000313" key="2">
    <source>
        <dbReference type="EMBL" id="TCP45771.1"/>
    </source>
</evidence>
<dbReference type="AlphaFoldDB" id="A0A4R2QFD5"/>
<dbReference type="Proteomes" id="UP000294911">
    <property type="component" value="Unassembled WGS sequence"/>
</dbReference>
<comment type="caution">
    <text evidence="2">The sequence shown here is derived from an EMBL/GenBank/DDBJ whole genome shotgun (WGS) entry which is preliminary data.</text>
</comment>
<dbReference type="OrthoDB" id="6430685at2"/>
<dbReference type="InterPro" id="IPR002629">
    <property type="entry name" value="Met_Synth_C/arc"/>
</dbReference>
<accession>A0A4R2QFD5</accession>
<organism evidence="2 3">
    <name type="scientific">Tamaricihabitans halophyticus</name>
    <dbReference type="NCBI Taxonomy" id="1262583"/>
    <lineage>
        <taxon>Bacteria</taxon>
        <taxon>Bacillati</taxon>
        <taxon>Actinomycetota</taxon>
        <taxon>Actinomycetes</taxon>
        <taxon>Pseudonocardiales</taxon>
        <taxon>Pseudonocardiaceae</taxon>
        <taxon>Tamaricihabitans</taxon>
    </lineage>
</organism>
<dbReference type="PANTHER" id="PTHR43844:SF1">
    <property type="entry name" value="METHIONINE SYNTHASE"/>
    <property type="match status" value="1"/>
</dbReference>
<dbReference type="RefSeq" id="WP_132879878.1">
    <property type="nucleotide sequence ID" value="NZ_SLXQ01000015.1"/>
</dbReference>
<proteinExistence type="predicted"/>
<dbReference type="PANTHER" id="PTHR43844">
    <property type="entry name" value="METHIONINE SYNTHASE"/>
    <property type="match status" value="1"/>
</dbReference>
<name>A0A4R2QFD5_9PSEU</name>
<dbReference type="EMBL" id="SLXQ01000015">
    <property type="protein sequence ID" value="TCP45771.1"/>
    <property type="molecule type" value="Genomic_DNA"/>
</dbReference>
<keyword evidence="2" id="KW-0808">Transferase</keyword>
<dbReference type="CDD" id="cd03311">
    <property type="entry name" value="CIMS_C_terminal_like"/>
    <property type="match status" value="1"/>
</dbReference>
<dbReference type="GO" id="GO:0008270">
    <property type="term" value="F:zinc ion binding"/>
    <property type="evidence" value="ECO:0007669"/>
    <property type="project" value="InterPro"/>
</dbReference>
<evidence type="ECO:0000313" key="3">
    <source>
        <dbReference type="Proteomes" id="UP000294911"/>
    </source>
</evidence>
<reference evidence="2 3" key="1">
    <citation type="submission" date="2019-03" db="EMBL/GenBank/DDBJ databases">
        <title>Genomic Encyclopedia of Type Strains, Phase IV (KMG-IV): sequencing the most valuable type-strain genomes for metagenomic binning, comparative biology and taxonomic classification.</title>
        <authorList>
            <person name="Goeker M."/>
        </authorList>
    </citation>
    <scope>NUCLEOTIDE SEQUENCE [LARGE SCALE GENOMIC DNA]</scope>
    <source>
        <strain evidence="2 3">DSM 45765</strain>
    </source>
</reference>
<dbReference type="Pfam" id="PF01717">
    <property type="entry name" value="Meth_synt_2"/>
    <property type="match status" value="1"/>
</dbReference>
<evidence type="ECO:0000259" key="1">
    <source>
        <dbReference type="Pfam" id="PF01717"/>
    </source>
</evidence>
<keyword evidence="2" id="KW-0489">Methyltransferase</keyword>
<dbReference type="GO" id="GO:0032259">
    <property type="term" value="P:methylation"/>
    <property type="evidence" value="ECO:0007669"/>
    <property type="project" value="UniProtKB-KW"/>
</dbReference>
<dbReference type="InterPro" id="IPR038071">
    <property type="entry name" value="UROD/MetE-like_sf"/>
</dbReference>
<dbReference type="Gene3D" id="3.20.20.210">
    <property type="match status" value="1"/>
</dbReference>
<dbReference type="GO" id="GO:0003871">
    <property type="term" value="F:5-methyltetrahydropteroyltriglutamate-homocysteine S-methyltransferase activity"/>
    <property type="evidence" value="ECO:0007669"/>
    <property type="project" value="InterPro"/>
</dbReference>
<dbReference type="SUPFAM" id="SSF51726">
    <property type="entry name" value="UROD/MetE-like"/>
    <property type="match status" value="1"/>
</dbReference>
<protein>
    <submittedName>
        <fullName evidence="2">5-methyltetrahydropteroyltriglutamate--homocysteine methyltransferase</fullName>
    </submittedName>
</protein>
<dbReference type="GO" id="GO:0009086">
    <property type="term" value="P:methionine biosynthetic process"/>
    <property type="evidence" value="ECO:0007669"/>
    <property type="project" value="InterPro"/>
</dbReference>
<gene>
    <name evidence="2" type="ORF">EV191_11551</name>
</gene>
<sequence length="372" mass="41595">MLESKLTKIHRAEVVGSLLRSEALKEARRAVAENEISAREFKRREDRAIDDAVEIQESAGLDNITDGELRRSFFCDHIVTALDSVSEIEAPPLDLFHVVTGERVRMGMPVTVTGKIAGKRMLSTEEFSYLRSRSTVPLKATLSSPITLNYLWNPAYTTEYYSDPYDLFRDAAQILRNEALELARLGCEYIQIDAPELIQVLADDASWQRWLRLDLQPERVIPEAVEIINSVAEPIPGVTFGLHVCRANATNMAIASGGYGNFVSKLVPRATNFSNLLLEYDDERSGDFAPLAEIPDDRKIVLGLVSTKRGQLESQEELRTRINEAAKYTGIDRLALSTQCGFASMESGNDLTMAQQANKLRLVVDTSREVWP</sequence>
<keyword evidence="3" id="KW-1185">Reference proteome</keyword>
<feature type="domain" description="Cobalamin-independent methionine synthase MetE C-terminal/archaeal" evidence="1">
    <location>
        <begin position="14"/>
        <end position="346"/>
    </location>
</feature>